<keyword evidence="6 8" id="KW-0342">GTP-binding</keyword>
<dbReference type="GO" id="GO:0003924">
    <property type="term" value="F:GTPase activity"/>
    <property type="evidence" value="ECO:0007669"/>
    <property type="project" value="UniProtKB-UniRule"/>
</dbReference>
<dbReference type="Gene3D" id="3.40.50.10050">
    <property type="entry name" value="Translation initiation factor IF- 2, domain 3"/>
    <property type="match status" value="1"/>
</dbReference>
<dbReference type="HAMAP" id="MF_00100_B">
    <property type="entry name" value="IF_2_B"/>
    <property type="match status" value="1"/>
</dbReference>
<evidence type="ECO:0000256" key="2">
    <source>
        <dbReference type="ARBA" id="ARBA00020675"/>
    </source>
</evidence>
<dbReference type="PANTHER" id="PTHR43381:SF5">
    <property type="entry name" value="TR-TYPE G DOMAIN-CONTAINING PROTEIN"/>
    <property type="match status" value="1"/>
</dbReference>
<keyword evidence="8" id="KW-0963">Cytoplasm</keyword>
<dbReference type="InterPro" id="IPR036925">
    <property type="entry name" value="TIF_IF2_dom3_sf"/>
</dbReference>
<keyword evidence="3 8" id="KW-0396">Initiation factor</keyword>
<dbReference type="GO" id="GO:0005525">
    <property type="term" value="F:GTP binding"/>
    <property type="evidence" value="ECO:0007669"/>
    <property type="project" value="UniProtKB-KW"/>
</dbReference>
<sequence length="603" mass="67407">MAEKKERQSNLEQIKKHLSSSETKLVDGVFNFHGPLTVSEFASKVKKTPAIVLTYFFKKGIVKTINTSLNENEIAELCLELGYDFVKQENVDSSNVFENLKIEEKDEDLVKRAPIITIMGHVDHGKTTLIDQIRKTNVLQSEFGGITQHTGAYQIKYGDERITLLDTPGHEAFTEMRARGAKVTDIVILVVAADDGVKPQTIEAIDHAKAAKVPLIVFVNKMDKPDIDIERVKAQLSEHDVVCEEWGGEVPFVYGSAIKNQNIDKLLETISLQADLLNLRANLNRDPIGTIIESKVDKGRGVVATVIVENGTMYERDFIVAGAQYGKIKTLNSTDGLPLQKALPGMPAIVTGLNKAPRSGERFIVLNDEKFAKKLAEDRAFQDKQKELNAKNVNIISEQTKTINVIIKGDVQGTAEAVKNTVSKIKNDELSVQVIRATAGEVSKADVMLATASNARIYTFNIPSINSEVKKLAEQENIKIIQHNIIYKIVDELRSLIKSLKEPVYVEKLIGEANVIQLFYYSKVGTIAGCMQNEGQVKENCKVEVWRKNKLIHKGVIESLKREKNDVKVVEKGFDFGTHIKDFDKIEIDDELKFYEDVIQDDE</sequence>
<dbReference type="NCBIfam" id="TIGR00487">
    <property type="entry name" value="IF-2"/>
    <property type="match status" value="1"/>
</dbReference>
<evidence type="ECO:0000256" key="9">
    <source>
        <dbReference type="RuleBase" id="RU000644"/>
    </source>
</evidence>
<accession>A0A3M0A524</accession>
<evidence type="ECO:0000313" key="12">
    <source>
        <dbReference type="Proteomes" id="UP000267246"/>
    </source>
</evidence>
<dbReference type="InterPro" id="IPR023115">
    <property type="entry name" value="TIF_IF2_dom3"/>
</dbReference>
<feature type="domain" description="Tr-type G" evidence="10">
    <location>
        <begin position="111"/>
        <end position="280"/>
    </location>
</feature>
<proteinExistence type="inferred from homology"/>
<keyword evidence="12" id="KW-1185">Reference proteome</keyword>
<evidence type="ECO:0000256" key="8">
    <source>
        <dbReference type="HAMAP-Rule" id="MF_00100"/>
    </source>
</evidence>
<reference evidence="11 12" key="1">
    <citation type="submission" date="2018-10" db="EMBL/GenBank/DDBJ databases">
        <title>Genomic Encyclopedia of Archaeal and Bacterial Type Strains, Phase II (KMG-II): from individual species to whole genera.</title>
        <authorList>
            <person name="Goeker M."/>
        </authorList>
    </citation>
    <scope>NUCLEOTIDE SEQUENCE [LARGE SCALE GENOMIC DNA]</scope>
    <source>
        <strain evidence="11 12">ATCC 29870</strain>
    </source>
</reference>
<evidence type="ECO:0000259" key="10">
    <source>
        <dbReference type="PROSITE" id="PS51722"/>
    </source>
</evidence>
<dbReference type="Pfam" id="PF11987">
    <property type="entry name" value="IF-2"/>
    <property type="match status" value="1"/>
</dbReference>
<dbReference type="Pfam" id="PF22042">
    <property type="entry name" value="EF-G_D2"/>
    <property type="match status" value="1"/>
</dbReference>
<feature type="region of interest" description="G-domain" evidence="8">
    <location>
        <begin position="114"/>
        <end position="262"/>
    </location>
</feature>
<dbReference type="Gene3D" id="2.40.30.10">
    <property type="entry name" value="Translation factors"/>
    <property type="match status" value="2"/>
</dbReference>
<evidence type="ECO:0000256" key="3">
    <source>
        <dbReference type="ARBA" id="ARBA00022540"/>
    </source>
</evidence>
<name>A0A3M0A524_9BACT</name>
<feature type="binding site" evidence="8">
    <location>
        <begin position="120"/>
        <end position="127"/>
    </location>
    <ligand>
        <name>GTP</name>
        <dbReference type="ChEBI" id="CHEBI:37565"/>
    </ligand>
</feature>
<dbReference type="InterPro" id="IPR027417">
    <property type="entry name" value="P-loop_NTPase"/>
</dbReference>
<comment type="subcellular location">
    <subcellularLocation>
        <location evidence="8">Cytoplasm</location>
    </subcellularLocation>
</comment>
<dbReference type="Pfam" id="PF04760">
    <property type="entry name" value="IF2_N"/>
    <property type="match status" value="1"/>
</dbReference>
<feature type="binding site" evidence="8">
    <location>
        <begin position="166"/>
        <end position="170"/>
    </location>
    <ligand>
        <name>GTP</name>
        <dbReference type="ChEBI" id="CHEBI:37565"/>
    </ligand>
</feature>
<dbReference type="InterPro" id="IPR005225">
    <property type="entry name" value="Small_GTP-bd"/>
</dbReference>
<dbReference type="RefSeq" id="WP_121940889.1">
    <property type="nucleotide sequence ID" value="NZ_CP137846.1"/>
</dbReference>
<evidence type="ECO:0000256" key="6">
    <source>
        <dbReference type="ARBA" id="ARBA00023134"/>
    </source>
</evidence>
<dbReference type="GO" id="GO:0003743">
    <property type="term" value="F:translation initiation factor activity"/>
    <property type="evidence" value="ECO:0007669"/>
    <property type="project" value="UniProtKB-UniRule"/>
</dbReference>
<dbReference type="FunFam" id="3.40.50.10050:FF:000001">
    <property type="entry name" value="Translation initiation factor IF-2"/>
    <property type="match status" value="1"/>
</dbReference>
<evidence type="ECO:0000256" key="1">
    <source>
        <dbReference type="ARBA" id="ARBA00007733"/>
    </source>
</evidence>
<dbReference type="SUPFAM" id="SSF52540">
    <property type="entry name" value="P-loop containing nucleoside triphosphate hydrolases"/>
    <property type="match status" value="1"/>
</dbReference>
<dbReference type="InterPro" id="IPR000795">
    <property type="entry name" value="T_Tr_GTP-bd_dom"/>
</dbReference>
<dbReference type="InterPro" id="IPR044145">
    <property type="entry name" value="IF2_II"/>
</dbReference>
<dbReference type="InterPro" id="IPR015760">
    <property type="entry name" value="TIF_IF2"/>
</dbReference>
<dbReference type="Pfam" id="PF00009">
    <property type="entry name" value="GTP_EFTU"/>
    <property type="match status" value="1"/>
</dbReference>
<evidence type="ECO:0000256" key="4">
    <source>
        <dbReference type="ARBA" id="ARBA00022741"/>
    </source>
</evidence>
<keyword evidence="5 8" id="KW-0648">Protein biosynthesis</keyword>
<protein>
    <recommendedName>
        <fullName evidence="2 8">Translation initiation factor IF-2</fullName>
    </recommendedName>
</protein>
<dbReference type="AlphaFoldDB" id="A0A3M0A524"/>
<dbReference type="PANTHER" id="PTHR43381">
    <property type="entry name" value="TRANSLATION INITIATION FACTOR IF-2-RELATED"/>
    <property type="match status" value="1"/>
</dbReference>
<dbReference type="InterPro" id="IPR000178">
    <property type="entry name" value="TF_IF2_bacterial-like"/>
</dbReference>
<dbReference type="FunFam" id="2.40.30.10:FF:000008">
    <property type="entry name" value="Translation initiation factor IF-2"/>
    <property type="match status" value="1"/>
</dbReference>
<comment type="caution">
    <text evidence="11">The sequence shown here is derived from an EMBL/GenBank/DDBJ whole genome shotgun (WGS) entry which is preliminary data.</text>
</comment>
<dbReference type="CDD" id="cd01887">
    <property type="entry name" value="IF2_eIF5B"/>
    <property type="match status" value="1"/>
</dbReference>
<dbReference type="EMBL" id="REFI01000008">
    <property type="protein sequence ID" value="RMA77575.1"/>
    <property type="molecule type" value="Genomic_DNA"/>
</dbReference>
<dbReference type="CDD" id="cd03692">
    <property type="entry name" value="mtIF2_IVc"/>
    <property type="match status" value="1"/>
</dbReference>
<dbReference type="Proteomes" id="UP000267246">
    <property type="component" value="Unassembled WGS sequence"/>
</dbReference>
<dbReference type="SUPFAM" id="SSF50447">
    <property type="entry name" value="Translation proteins"/>
    <property type="match status" value="2"/>
</dbReference>
<dbReference type="InterPro" id="IPR006847">
    <property type="entry name" value="IF2_N"/>
</dbReference>
<dbReference type="GO" id="GO:0005829">
    <property type="term" value="C:cytosol"/>
    <property type="evidence" value="ECO:0007669"/>
    <property type="project" value="TreeGrafter"/>
</dbReference>
<dbReference type="NCBIfam" id="TIGR00231">
    <property type="entry name" value="small_GTP"/>
    <property type="match status" value="1"/>
</dbReference>
<evidence type="ECO:0000313" key="11">
    <source>
        <dbReference type="EMBL" id="RMA77575.1"/>
    </source>
</evidence>
<dbReference type="InterPro" id="IPR009000">
    <property type="entry name" value="Transl_B-barrel_sf"/>
</dbReference>
<gene>
    <name evidence="8" type="primary">infB</name>
    <name evidence="11" type="ORF">JN00_0426</name>
</gene>
<dbReference type="PRINTS" id="PR00315">
    <property type="entry name" value="ELONGATNFCT"/>
</dbReference>
<dbReference type="FunFam" id="3.40.50.300:FF:000019">
    <property type="entry name" value="Translation initiation factor IF-2"/>
    <property type="match status" value="1"/>
</dbReference>
<dbReference type="OrthoDB" id="9811804at2"/>
<dbReference type="SUPFAM" id="SSF52156">
    <property type="entry name" value="Initiation factor IF2/eIF5b, domain 3"/>
    <property type="match status" value="1"/>
</dbReference>
<comment type="function">
    <text evidence="7 8 9">One of the essential components for the initiation of protein synthesis. Protects formylmethionyl-tRNA from spontaneous hydrolysis and promotes its binding to the 30S ribosomal subunits. Also involved in the hydrolysis of GTP during the formation of the 70S ribosomal complex.</text>
</comment>
<organism evidence="11 12">
    <name type="scientific">Metamycoplasma subdolum</name>
    <dbReference type="NCBI Taxonomy" id="92407"/>
    <lineage>
        <taxon>Bacteria</taxon>
        <taxon>Bacillati</taxon>
        <taxon>Mycoplasmatota</taxon>
        <taxon>Mycoplasmoidales</taxon>
        <taxon>Metamycoplasmataceae</taxon>
        <taxon>Metamycoplasma</taxon>
    </lineage>
</organism>
<evidence type="ECO:0000256" key="5">
    <source>
        <dbReference type="ARBA" id="ARBA00022917"/>
    </source>
</evidence>
<dbReference type="PROSITE" id="PS51722">
    <property type="entry name" value="G_TR_2"/>
    <property type="match status" value="1"/>
</dbReference>
<evidence type="ECO:0000256" key="7">
    <source>
        <dbReference type="ARBA" id="ARBA00025162"/>
    </source>
</evidence>
<keyword evidence="4 8" id="KW-0547">Nucleotide-binding</keyword>
<dbReference type="Gene3D" id="3.40.50.300">
    <property type="entry name" value="P-loop containing nucleotide triphosphate hydrolases"/>
    <property type="match status" value="1"/>
</dbReference>
<dbReference type="CDD" id="cd03702">
    <property type="entry name" value="IF2_mtIF2_II"/>
    <property type="match status" value="1"/>
</dbReference>
<comment type="similarity">
    <text evidence="1 8 9">Belongs to the TRAFAC class translation factor GTPase superfamily. Classic translation factor GTPase family. IF-2 subfamily.</text>
</comment>
<dbReference type="InterPro" id="IPR053905">
    <property type="entry name" value="EF-G-like_DII"/>
</dbReference>
<feature type="binding site" evidence="8">
    <location>
        <begin position="220"/>
        <end position="223"/>
    </location>
    <ligand>
        <name>GTP</name>
        <dbReference type="ChEBI" id="CHEBI:37565"/>
    </ligand>
</feature>